<evidence type="ECO:0000256" key="1">
    <source>
        <dbReference type="SAM" id="SignalP"/>
    </source>
</evidence>
<gene>
    <name evidence="2" type="ORF">OKIOD_LOCUS14142</name>
</gene>
<feature type="chain" id="PRO_5046495892" evidence="1">
    <location>
        <begin position="20"/>
        <end position="102"/>
    </location>
</feature>
<reference evidence="2 3" key="1">
    <citation type="submission" date="2021-04" db="EMBL/GenBank/DDBJ databases">
        <authorList>
            <person name="Bliznina A."/>
        </authorList>
    </citation>
    <scope>NUCLEOTIDE SEQUENCE [LARGE SCALE GENOMIC DNA]</scope>
</reference>
<organism evidence="2 3">
    <name type="scientific">Oikopleura dioica</name>
    <name type="common">Tunicate</name>
    <dbReference type="NCBI Taxonomy" id="34765"/>
    <lineage>
        <taxon>Eukaryota</taxon>
        <taxon>Metazoa</taxon>
        <taxon>Chordata</taxon>
        <taxon>Tunicata</taxon>
        <taxon>Appendicularia</taxon>
        <taxon>Copelata</taxon>
        <taxon>Oikopleuridae</taxon>
        <taxon>Oikopleura</taxon>
    </lineage>
</organism>
<evidence type="ECO:0000313" key="3">
    <source>
        <dbReference type="Proteomes" id="UP001158576"/>
    </source>
</evidence>
<keyword evidence="1" id="KW-0732">Signal</keyword>
<evidence type="ECO:0000313" key="2">
    <source>
        <dbReference type="EMBL" id="CAG5111041.1"/>
    </source>
</evidence>
<sequence>MFNQQLLFALFLLFQQIFASSNSDLRRNAFLSYHGNTKQKRSMHALPGSVQDPAALLVNKRRQHYLLRKYYETYRLAQSVGVEKHVADHYYNNYYGKFLREP</sequence>
<name>A0ABN7T5T2_OIKDI</name>
<protein>
    <submittedName>
        <fullName evidence="2">Oidioi.mRNA.OKI2018_I69.chr2.g5377.t1.cds</fullName>
    </submittedName>
</protein>
<accession>A0ABN7T5T2</accession>
<proteinExistence type="predicted"/>
<dbReference type="EMBL" id="OU015567">
    <property type="protein sequence ID" value="CAG5111041.1"/>
    <property type="molecule type" value="Genomic_DNA"/>
</dbReference>
<dbReference type="Proteomes" id="UP001158576">
    <property type="component" value="Chromosome 2"/>
</dbReference>
<keyword evidence="3" id="KW-1185">Reference proteome</keyword>
<feature type="signal peptide" evidence="1">
    <location>
        <begin position="1"/>
        <end position="19"/>
    </location>
</feature>